<accession>A0A8X6UZ60</accession>
<evidence type="ECO:0000313" key="1">
    <source>
        <dbReference type="EMBL" id="GFX89387.1"/>
    </source>
</evidence>
<proteinExistence type="predicted"/>
<reference evidence="1" key="1">
    <citation type="submission" date="2020-08" db="EMBL/GenBank/DDBJ databases">
        <title>Multicomponent nature underlies the extraordinary mechanical properties of spider dragline silk.</title>
        <authorList>
            <person name="Kono N."/>
            <person name="Nakamura H."/>
            <person name="Mori M."/>
            <person name="Yoshida Y."/>
            <person name="Ohtoshi R."/>
            <person name="Malay A.D."/>
            <person name="Moran D.A.P."/>
            <person name="Tomita M."/>
            <person name="Numata K."/>
            <person name="Arakawa K."/>
        </authorList>
    </citation>
    <scope>NUCLEOTIDE SEQUENCE</scope>
</reference>
<keyword evidence="2" id="KW-1185">Reference proteome</keyword>
<evidence type="ECO:0000313" key="2">
    <source>
        <dbReference type="Proteomes" id="UP000887159"/>
    </source>
</evidence>
<name>A0A8X6UZ60_TRICX</name>
<comment type="caution">
    <text evidence="1">The sequence shown here is derived from an EMBL/GenBank/DDBJ whole genome shotgun (WGS) entry which is preliminary data.</text>
</comment>
<gene>
    <name evidence="1" type="ORF">TNCV_2202291</name>
</gene>
<organism evidence="1 2">
    <name type="scientific">Trichonephila clavipes</name>
    <name type="common">Golden silk orbweaver</name>
    <name type="synonym">Nephila clavipes</name>
    <dbReference type="NCBI Taxonomy" id="2585209"/>
    <lineage>
        <taxon>Eukaryota</taxon>
        <taxon>Metazoa</taxon>
        <taxon>Ecdysozoa</taxon>
        <taxon>Arthropoda</taxon>
        <taxon>Chelicerata</taxon>
        <taxon>Arachnida</taxon>
        <taxon>Araneae</taxon>
        <taxon>Araneomorphae</taxon>
        <taxon>Entelegynae</taxon>
        <taxon>Araneoidea</taxon>
        <taxon>Nephilidae</taxon>
        <taxon>Trichonephila</taxon>
    </lineage>
</organism>
<dbReference type="AlphaFoldDB" id="A0A8X6UZ60"/>
<dbReference type="EMBL" id="BMAU01021070">
    <property type="protein sequence ID" value="GFX89387.1"/>
    <property type="molecule type" value="Genomic_DNA"/>
</dbReference>
<protein>
    <submittedName>
        <fullName evidence="1">Uncharacterized protein</fullName>
    </submittedName>
</protein>
<sequence>MPGTSVSRSAYGEETRCPTFCSHSASGGVLRWLTFGTFVPKALRPYHIGMSRKTRVFFEQNFQENCLSSCEGEGLP</sequence>
<dbReference type="Proteomes" id="UP000887159">
    <property type="component" value="Unassembled WGS sequence"/>
</dbReference>